<evidence type="ECO:0000313" key="2">
    <source>
        <dbReference type="EMBL" id="MDJ1183644.1"/>
    </source>
</evidence>
<dbReference type="RefSeq" id="WP_283758297.1">
    <property type="nucleotide sequence ID" value="NZ_JAQOSQ010000009.1"/>
</dbReference>
<organism evidence="2 3">
    <name type="scientific">Roseofilum casamattae BLCC-M143</name>
    <dbReference type="NCBI Taxonomy" id="3022442"/>
    <lineage>
        <taxon>Bacteria</taxon>
        <taxon>Bacillati</taxon>
        <taxon>Cyanobacteriota</taxon>
        <taxon>Cyanophyceae</taxon>
        <taxon>Desertifilales</taxon>
        <taxon>Desertifilaceae</taxon>
        <taxon>Roseofilum</taxon>
        <taxon>Roseofilum casamattae</taxon>
    </lineage>
</organism>
<dbReference type="EC" id="2.3.1.234" evidence="2"/>
<feature type="domain" description="Gcp-like" evidence="1">
    <location>
        <begin position="38"/>
        <end position="150"/>
    </location>
</feature>
<dbReference type="Pfam" id="PF00814">
    <property type="entry name" value="TsaD"/>
    <property type="match status" value="1"/>
</dbReference>
<accession>A0ABT7BWR8</accession>
<dbReference type="SUPFAM" id="SSF53067">
    <property type="entry name" value="Actin-like ATPase domain"/>
    <property type="match status" value="2"/>
</dbReference>
<keyword evidence="2" id="KW-0012">Acyltransferase</keyword>
<keyword evidence="3" id="KW-1185">Reference proteome</keyword>
<dbReference type="InterPro" id="IPR043129">
    <property type="entry name" value="ATPase_NBD"/>
</dbReference>
<name>A0ABT7BWR8_9CYAN</name>
<dbReference type="Gene3D" id="3.30.420.200">
    <property type="match status" value="1"/>
</dbReference>
<dbReference type="GO" id="GO:0061711">
    <property type="term" value="F:tRNA N(6)-L-threonylcarbamoyladenine synthase activity"/>
    <property type="evidence" value="ECO:0007669"/>
    <property type="project" value="UniProtKB-EC"/>
</dbReference>
<reference evidence="2 3" key="1">
    <citation type="submission" date="2023-01" db="EMBL/GenBank/DDBJ databases">
        <title>Novel diversity within Roseofilum (Cyanobacteria; Desertifilaceae) from marine benthic mats with descriptions of four novel species.</title>
        <authorList>
            <person name="Wang Y."/>
            <person name="Berthold D.E."/>
            <person name="Hu J."/>
            <person name="Lefler F.W."/>
            <person name="Laughinghouse H.D. IV."/>
        </authorList>
    </citation>
    <scope>NUCLEOTIDE SEQUENCE [LARGE SCALE GENOMIC DNA]</scope>
    <source>
        <strain evidence="2 3">BLCC-M143</strain>
    </source>
</reference>
<dbReference type="Proteomes" id="UP001232992">
    <property type="component" value="Unassembled WGS sequence"/>
</dbReference>
<proteinExistence type="predicted"/>
<comment type="caution">
    <text evidence="2">The sequence shown here is derived from an EMBL/GenBank/DDBJ whole genome shotgun (WGS) entry which is preliminary data.</text>
</comment>
<dbReference type="EMBL" id="JAQOSQ010000009">
    <property type="protein sequence ID" value="MDJ1183644.1"/>
    <property type="molecule type" value="Genomic_DNA"/>
</dbReference>
<protein>
    <submittedName>
        <fullName evidence="2">tRNA (Adenosine(37)-N6)-threonylcarbamoyltransferase complex dimerization subunit type 1 TsaB</fullName>
        <ecNumber evidence="2">2.3.1.234</ecNumber>
    </submittedName>
</protein>
<evidence type="ECO:0000313" key="3">
    <source>
        <dbReference type="Proteomes" id="UP001232992"/>
    </source>
</evidence>
<dbReference type="NCBIfam" id="TIGR03725">
    <property type="entry name" value="T6A_YeaZ"/>
    <property type="match status" value="1"/>
</dbReference>
<dbReference type="InterPro" id="IPR000905">
    <property type="entry name" value="Gcp-like_dom"/>
</dbReference>
<dbReference type="Gene3D" id="3.30.420.40">
    <property type="match status" value="1"/>
</dbReference>
<sequence>MSGLALHTTSPQLGLAIVDPRGNRRSQTWDLGRETSSQLHSLLAEFIQPLSWKDFQWLAVACGPGGFTGTRIGMVTARTLGQQLDLPVFPISTLAAVAWSNRNEQTSTIAVEMPGQRGQVFGAVYQIESGNIVAIVGDRVFAPEDWQTLVAEHSYPLVPAVSNLGETVSSILELAYLSWQQGQRPSWSNALPFYGQHPVLGH</sequence>
<dbReference type="InterPro" id="IPR022496">
    <property type="entry name" value="T6A_TsaB"/>
</dbReference>
<keyword evidence="2" id="KW-0808">Transferase</keyword>
<evidence type="ECO:0000259" key="1">
    <source>
        <dbReference type="Pfam" id="PF00814"/>
    </source>
</evidence>
<gene>
    <name evidence="2" type="primary">tsaB</name>
    <name evidence="2" type="ORF">PMH09_10575</name>
</gene>